<keyword evidence="7 8" id="KW-0408">Iron</keyword>
<dbReference type="SUPFAM" id="SSF54593">
    <property type="entry name" value="Glyoxalase/Bleomycin resistance protein/Dihydroxybiphenyl dioxygenase"/>
    <property type="match status" value="1"/>
</dbReference>
<name>A0A2S0MJZ7_9BURK</name>
<feature type="region of interest" description="Disordered" evidence="9">
    <location>
        <begin position="164"/>
        <end position="184"/>
    </location>
</feature>
<keyword evidence="12" id="KW-1185">Reference proteome</keyword>
<evidence type="ECO:0000256" key="8">
    <source>
        <dbReference type="RuleBase" id="RU000683"/>
    </source>
</evidence>
<evidence type="ECO:0000313" key="11">
    <source>
        <dbReference type="EMBL" id="AVO36199.1"/>
    </source>
</evidence>
<protein>
    <submittedName>
        <fullName evidence="11">Glyoxalase</fullName>
    </submittedName>
</protein>
<dbReference type="InterPro" id="IPR029068">
    <property type="entry name" value="Glyas_Bleomycin-R_OHBP_Dase"/>
</dbReference>
<dbReference type="OrthoDB" id="9804944at2"/>
<dbReference type="InterPro" id="IPR050383">
    <property type="entry name" value="GlyoxalaseI/FosfomycinResist"/>
</dbReference>
<keyword evidence="3" id="KW-0479">Metal-binding</keyword>
<dbReference type="RefSeq" id="WP_106704741.1">
    <property type="nucleotide sequence ID" value="NZ_CP027666.1"/>
</dbReference>
<organism evidence="11 12">
    <name type="scientific">Ottowia oryzae</name>
    <dbReference type="NCBI Taxonomy" id="2109914"/>
    <lineage>
        <taxon>Bacteria</taxon>
        <taxon>Pseudomonadati</taxon>
        <taxon>Pseudomonadota</taxon>
        <taxon>Betaproteobacteria</taxon>
        <taxon>Burkholderiales</taxon>
        <taxon>Comamonadaceae</taxon>
        <taxon>Ottowia</taxon>
    </lineage>
</organism>
<evidence type="ECO:0000256" key="5">
    <source>
        <dbReference type="ARBA" id="ARBA00022964"/>
    </source>
</evidence>
<keyword evidence="6 8" id="KW-0560">Oxidoreductase</keyword>
<evidence type="ECO:0000256" key="6">
    <source>
        <dbReference type="ARBA" id="ARBA00023002"/>
    </source>
</evidence>
<dbReference type="GO" id="GO:0051213">
    <property type="term" value="F:dioxygenase activity"/>
    <property type="evidence" value="ECO:0007669"/>
    <property type="project" value="UniProtKB-KW"/>
</dbReference>
<evidence type="ECO:0000256" key="1">
    <source>
        <dbReference type="ARBA" id="ARBA00001954"/>
    </source>
</evidence>
<evidence type="ECO:0000313" key="12">
    <source>
        <dbReference type="Proteomes" id="UP000239709"/>
    </source>
</evidence>
<comment type="cofactor">
    <cofactor evidence="1 8">
        <name>Fe(2+)</name>
        <dbReference type="ChEBI" id="CHEBI:29033"/>
    </cofactor>
</comment>
<dbReference type="PROSITE" id="PS00082">
    <property type="entry name" value="EXTRADIOL_DIOXYGENAS"/>
    <property type="match status" value="1"/>
</dbReference>
<dbReference type="PANTHER" id="PTHR21366:SF30">
    <property type="entry name" value="BLL2330 PROTEIN"/>
    <property type="match status" value="1"/>
</dbReference>
<dbReference type="Proteomes" id="UP000239709">
    <property type="component" value="Chromosome"/>
</dbReference>
<comment type="similarity">
    <text evidence="2 8">Belongs to the extradiol ring-cleavage dioxygenase family.</text>
</comment>
<evidence type="ECO:0000256" key="3">
    <source>
        <dbReference type="ARBA" id="ARBA00022723"/>
    </source>
</evidence>
<dbReference type="PANTHER" id="PTHR21366">
    <property type="entry name" value="GLYOXALASE FAMILY PROTEIN"/>
    <property type="match status" value="1"/>
</dbReference>
<reference evidence="11 12" key="1">
    <citation type="submission" date="2018-03" db="EMBL/GenBank/DDBJ databases">
        <title>Genome sequencing of Ottowia sp.</title>
        <authorList>
            <person name="Kim S.-J."/>
            <person name="Heo J."/>
            <person name="Kwon S.-W."/>
        </authorList>
    </citation>
    <scope>NUCLEOTIDE SEQUENCE [LARGE SCALE GENOMIC DNA]</scope>
    <source>
        <strain evidence="11 12">KADR8-3</strain>
    </source>
</reference>
<dbReference type="PROSITE" id="PS51819">
    <property type="entry name" value="VOC"/>
    <property type="match status" value="1"/>
</dbReference>
<dbReference type="AlphaFoldDB" id="A0A2S0MJZ7"/>
<dbReference type="KEGG" id="otk:C6570_15215"/>
<keyword evidence="5 8" id="KW-0223">Dioxygenase</keyword>
<dbReference type="GO" id="GO:0008198">
    <property type="term" value="F:ferrous iron binding"/>
    <property type="evidence" value="ECO:0007669"/>
    <property type="project" value="InterPro"/>
</dbReference>
<dbReference type="Pfam" id="PF00903">
    <property type="entry name" value="Glyoxalase"/>
    <property type="match status" value="1"/>
</dbReference>
<feature type="domain" description="VOC" evidence="10">
    <location>
        <begin position="6"/>
        <end position="138"/>
    </location>
</feature>
<evidence type="ECO:0000256" key="4">
    <source>
        <dbReference type="ARBA" id="ARBA00022797"/>
    </source>
</evidence>
<dbReference type="CDD" id="cd06587">
    <property type="entry name" value="VOC"/>
    <property type="match status" value="1"/>
</dbReference>
<dbReference type="InterPro" id="IPR037523">
    <property type="entry name" value="VOC_core"/>
</dbReference>
<gene>
    <name evidence="11" type="ORF">C6570_15215</name>
</gene>
<dbReference type="EMBL" id="CP027666">
    <property type="protein sequence ID" value="AVO36199.1"/>
    <property type="molecule type" value="Genomic_DNA"/>
</dbReference>
<evidence type="ECO:0000256" key="2">
    <source>
        <dbReference type="ARBA" id="ARBA00008784"/>
    </source>
</evidence>
<keyword evidence="4 8" id="KW-0058">Aromatic hydrocarbons catabolism</keyword>
<evidence type="ECO:0000259" key="10">
    <source>
        <dbReference type="PROSITE" id="PS51819"/>
    </source>
</evidence>
<dbReference type="InterPro" id="IPR000486">
    <property type="entry name" value="Xdiol_ring_cleave_dOase_1/2"/>
</dbReference>
<evidence type="ECO:0000256" key="7">
    <source>
        <dbReference type="ARBA" id="ARBA00023004"/>
    </source>
</evidence>
<dbReference type="InterPro" id="IPR004360">
    <property type="entry name" value="Glyas_Fos-R_dOase_dom"/>
</dbReference>
<evidence type="ECO:0000256" key="9">
    <source>
        <dbReference type="SAM" id="MobiDB-lite"/>
    </source>
</evidence>
<dbReference type="Gene3D" id="3.10.180.10">
    <property type="entry name" value="2,3-Dihydroxybiphenyl 1,2-Dioxygenase, domain 1"/>
    <property type="match status" value="1"/>
</dbReference>
<accession>A0A2S0MJZ7</accession>
<proteinExistence type="inferred from homology"/>
<sequence length="184" mass="20913">MALIDRIHHVAYRCKNAKETVQWYQKYLDMDFILAIAEDEVPSTKEPDPYMHIFLDAGNGNVLAFFELPTKPEMGRDENTPAWTQHLALTVDSMDALLQAKSRLQAGGIDVIGPVNHTLFQSIYFFDPSGHRLELAVNTATPQMNRALDDVKWAMLDEWDRTKKAPQHARWMHDGSEPPVSAAH</sequence>